<dbReference type="SUPFAM" id="SSF52113">
    <property type="entry name" value="BRCT domain"/>
    <property type="match status" value="1"/>
</dbReference>
<evidence type="ECO:0000313" key="4">
    <source>
        <dbReference type="RefSeq" id="XP_026686254.1"/>
    </source>
</evidence>
<feature type="domain" description="BRCT" evidence="2">
    <location>
        <begin position="46"/>
        <end position="137"/>
    </location>
</feature>
<evidence type="ECO:0000259" key="2">
    <source>
        <dbReference type="PROSITE" id="PS50172"/>
    </source>
</evidence>
<dbReference type="PANTHER" id="PTHR13561">
    <property type="entry name" value="DNA REPLICATION REGULATOR DPB11-RELATED"/>
    <property type="match status" value="1"/>
</dbReference>
<dbReference type="PROSITE" id="PS50172">
    <property type="entry name" value="BRCT"/>
    <property type="match status" value="1"/>
</dbReference>
<dbReference type="SMART" id="SM00292">
    <property type="entry name" value="BRCT"/>
    <property type="match status" value="1"/>
</dbReference>
<dbReference type="Pfam" id="PF12738">
    <property type="entry name" value="PTCB-BRCT"/>
    <property type="match status" value="1"/>
</dbReference>
<dbReference type="KEGG" id="dci:103518723"/>
<dbReference type="GeneID" id="103518723"/>
<dbReference type="PaxDb" id="121845-A0A3Q0JCU5"/>
<reference evidence="4" key="1">
    <citation type="submission" date="2025-08" db="UniProtKB">
        <authorList>
            <consortium name="RefSeq"/>
        </authorList>
    </citation>
    <scope>IDENTIFICATION</scope>
</reference>
<sequence>MKNKSHSFRIVGSIRHIYDFKCFEYPERSCDSVVLVTLGRPKPFEIDNTLFKDVVLHCTQLCEEDMFAILSMLFINGGTYEKDLNEEKVTHLICNAASGPKYEHVLSSRPNIKLVTPDWFVLSVQQKQLLSEAEYHPRLLIVPKPPSSPKPQDLGDLSSITGFDDVDLPSGSEAPLDWKFWTPLFYTLLIKFIE</sequence>
<dbReference type="InterPro" id="IPR036420">
    <property type="entry name" value="BRCT_dom_sf"/>
</dbReference>
<dbReference type="GO" id="GO:0033314">
    <property type="term" value="P:mitotic DNA replication checkpoint signaling"/>
    <property type="evidence" value="ECO:0007669"/>
    <property type="project" value="TreeGrafter"/>
</dbReference>
<keyword evidence="3" id="KW-1185">Reference proteome</keyword>
<dbReference type="GO" id="GO:0006270">
    <property type="term" value="P:DNA replication initiation"/>
    <property type="evidence" value="ECO:0007669"/>
    <property type="project" value="TreeGrafter"/>
</dbReference>
<protein>
    <submittedName>
        <fullName evidence="4">PAX-interacting protein 1-like</fullName>
    </submittedName>
</protein>
<dbReference type="Proteomes" id="UP000079169">
    <property type="component" value="Unplaced"/>
</dbReference>
<accession>A0A3Q0JCU5</accession>
<keyword evidence="1" id="KW-0677">Repeat</keyword>
<dbReference type="Gene3D" id="3.40.50.10190">
    <property type="entry name" value="BRCT domain"/>
    <property type="match status" value="1"/>
</dbReference>
<organism evidence="3 4">
    <name type="scientific">Diaphorina citri</name>
    <name type="common">Asian citrus psyllid</name>
    <dbReference type="NCBI Taxonomy" id="121845"/>
    <lineage>
        <taxon>Eukaryota</taxon>
        <taxon>Metazoa</taxon>
        <taxon>Ecdysozoa</taxon>
        <taxon>Arthropoda</taxon>
        <taxon>Hexapoda</taxon>
        <taxon>Insecta</taxon>
        <taxon>Pterygota</taxon>
        <taxon>Neoptera</taxon>
        <taxon>Paraneoptera</taxon>
        <taxon>Hemiptera</taxon>
        <taxon>Sternorrhyncha</taxon>
        <taxon>Psylloidea</taxon>
        <taxon>Psyllidae</taxon>
        <taxon>Diaphorininae</taxon>
        <taxon>Diaphorina</taxon>
    </lineage>
</organism>
<dbReference type="InterPro" id="IPR001357">
    <property type="entry name" value="BRCT_dom"/>
</dbReference>
<name>A0A3Q0JCU5_DIACI</name>
<dbReference type="AlphaFoldDB" id="A0A3Q0JCU5"/>
<proteinExistence type="predicted"/>
<dbReference type="PANTHER" id="PTHR13561:SF20">
    <property type="entry name" value="DNA TOPOISOMERASE 2-BINDING PROTEIN 1"/>
    <property type="match status" value="1"/>
</dbReference>
<dbReference type="STRING" id="121845.A0A3Q0JCU5"/>
<dbReference type="RefSeq" id="XP_026686254.1">
    <property type="nucleotide sequence ID" value="XM_026830453.1"/>
</dbReference>
<gene>
    <name evidence="4" type="primary">LOC103518723</name>
</gene>
<evidence type="ECO:0000313" key="3">
    <source>
        <dbReference type="Proteomes" id="UP000079169"/>
    </source>
</evidence>
<evidence type="ECO:0000256" key="1">
    <source>
        <dbReference type="ARBA" id="ARBA00022737"/>
    </source>
</evidence>
<dbReference type="GO" id="GO:0007095">
    <property type="term" value="P:mitotic G2 DNA damage checkpoint signaling"/>
    <property type="evidence" value="ECO:0007669"/>
    <property type="project" value="TreeGrafter"/>
</dbReference>